<organism evidence="4 5">
    <name type="scientific">Candidatus Eisenbergiella merdavium</name>
    <dbReference type="NCBI Taxonomy" id="2838551"/>
    <lineage>
        <taxon>Bacteria</taxon>
        <taxon>Bacillati</taxon>
        <taxon>Bacillota</taxon>
        <taxon>Clostridia</taxon>
        <taxon>Lachnospirales</taxon>
        <taxon>Lachnospiraceae</taxon>
        <taxon>Eisenbergiella</taxon>
    </lineage>
</organism>
<feature type="region of interest" description="Disordered" evidence="1">
    <location>
        <begin position="274"/>
        <end position="304"/>
    </location>
</feature>
<feature type="domain" description="TPM" evidence="3">
    <location>
        <begin position="60"/>
        <end position="148"/>
    </location>
</feature>
<reference evidence="4" key="2">
    <citation type="submission" date="2021-04" db="EMBL/GenBank/DDBJ databases">
        <authorList>
            <person name="Gilroy R."/>
        </authorList>
    </citation>
    <scope>NUCLEOTIDE SEQUENCE</scope>
    <source>
        <strain evidence="4">USAMLcec2-132</strain>
    </source>
</reference>
<feature type="compositionally biased region" description="Gly residues" evidence="1">
    <location>
        <begin position="295"/>
        <end position="304"/>
    </location>
</feature>
<keyword evidence="2" id="KW-0812">Transmembrane</keyword>
<keyword evidence="2" id="KW-0472">Membrane</keyword>
<gene>
    <name evidence="4" type="ORF">H9761_02825</name>
</gene>
<dbReference type="Pfam" id="PF04536">
    <property type="entry name" value="TPM_phosphatase"/>
    <property type="match status" value="1"/>
</dbReference>
<evidence type="ECO:0000256" key="2">
    <source>
        <dbReference type="SAM" id="Phobius"/>
    </source>
</evidence>
<evidence type="ECO:0000259" key="3">
    <source>
        <dbReference type="Pfam" id="PF04536"/>
    </source>
</evidence>
<reference evidence="4" key="1">
    <citation type="journal article" date="2021" name="PeerJ">
        <title>Extensive microbial diversity within the chicken gut microbiome revealed by metagenomics and culture.</title>
        <authorList>
            <person name="Gilroy R."/>
            <person name="Ravi A."/>
            <person name="Getino M."/>
            <person name="Pursley I."/>
            <person name="Horton D.L."/>
            <person name="Alikhan N.F."/>
            <person name="Baker D."/>
            <person name="Gharbi K."/>
            <person name="Hall N."/>
            <person name="Watson M."/>
            <person name="Adriaenssens E.M."/>
            <person name="Foster-Nyarko E."/>
            <person name="Jarju S."/>
            <person name="Secka A."/>
            <person name="Antonio M."/>
            <person name="Oren A."/>
            <person name="Chaudhuri R.R."/>
            <person name="La Ragione R."/>
            <person name="Hildebrand F."/>
            <person name="Pallen M.J."/>
        </authorList>
    </citation>
    <scope>NUCLEOTIDE SEQUENCE</scope>
    <source>
        <strain evidence="4">USAMLcec2-132</strain>
    </source>
</reference>
<name>A0A9D2NF85_9FIRM</name>
<comment type="caution">
    <text evidence="4">The sequence shown here is derived from an EMBL/GenBank/DDBJ whole genome shotgun (WGS) entry which is preliminary data.</text>
</comment>
<protein>
    <submittedName>
        <fullName evidence="4">TPM domain-containing protein</fullName>
    </submittedName>
</protein>
<dbReference type="EMBL" id="DWWS01000013">
    <property type="protein sequence ID" value="HJC22624.1"/>
    <property type="molecule type" value="Genomic_DNA"/>
</dbReference>
<dbReference type="InterPro" id="IPR007621">
    <property type="entry name" value="TPM_dom"/>
</dbReference>
<feature type="transmembrane region" description="Helical" evidence="2">
    <location>
        <begin position="17"/>
        <end position="35"/>
    </location>
</feature>
<keyword evidence="2" id="KW-1133">Transmembrane helix</keyword>
<proteinExistence type="predicted"/>
<accession>A0A9D2NF85</accession>
<evidence type="ECO:0000313" key="4">
    <source>
        <dbReference type="EMBL" id="HJC22624.1"/>
    </source>
</evidence>
<dbReference type="Gene3D" id="3.10.310.50">
    <property type="match status" value="1"/>
</dbReference>
<dbReference type="Proteomes" id="UP000823891">
    <property type="component" value="Unassembled WGS sequence"/>
</dbReference>
<evidence type="ECO:0000256" key="1">
    <source>
        <dbReference type="SAM" id="MobiDB-lite"/>
    </source>
</evidence>
<sequence length="304" mass="33580">MGNGDINWKKYFAYFKYWFLAILLLAVLFAVLSGVRERAAQGRGNVAERTNRECDTSERVFDYADVLTESQEEALRALIAEKEAQTACDIVLVTLNESLAEYAAAYEDRMGWLSPSQYTMVYADNFYDEHKFGYDRPHGDGVLLLDNWYREADGGVYSWLSTCGRAEDRFSSEMIDSLLTEALADVEQDPYGAYVEYVNLFARMMTDSGGVPEIPAAVPLVLSVIGTALFAAGSLKNHKGKRTVNLTTYVEGGEPELRRREDIFLRKTVTKRRIETNGGGGGKGGGGHHVSSGGVSHGGGGHRR</sequence>
<feature type="compositionally biased region" description="Gly residues" evidence="1">
    <location>
        <begin position="277"/>
        <end position="288"/>
    </location>
</feature>
<evidence type="ECO:0000313" key="5">
    <source>
        <dbReference type="Proteomes" id="UP000823891"/>
    </source>
</evidence>
<dbReference type="AlphaFoldDB" id="A0A9D2NF85"/>